<proteinExistence type="inferred from homology"/>
<gene>
    <name evidence="6" type="ORF">KR76_09560</name>
</gene>
<comment type="similarity">
    <text evidence="2">Belongs to the TMEM86 family.</text>
</comment>
<reference evidence="6 7" key="1">
    <citation type="journal article" date="2015" name="Genome Announc.">
        <title>Complete Genome Sequence of Steroid-Transforming Nocardioides simplex VKM Ac-2033D.</title>
        <authorList>
            <person name="Shtratnikova V.Y."/>
            <person name="Schelkunov M.I."/>
            <person name="Pekov Y.A."/>
            <person name="Fokina V.V."/>
            <person name="Logacheva M.D."/>
            <person name="Sokolov S.L."/>
            <person name="Bragin E.Y."/>
            <person name="Ashapkin V.V."/>
            <person name="Donova M.V."/>
        </authorList>
    </citation>
    <scope>NUCLEOTIDE SEQUENCE [LARGE SCALE GENOMIC DNA]</scope>
    <source>
        <strain evidence="6 7">VKM Ac-2033D</strain>
    </source>
</reference>
<dbReference type="OrthoDB" id="4773026at2"/>
<dbReference type="PANTHER" id="PTHR31885">
    <property type="entry name" value="GH04784P"/>
    <property type="match status" value="1"/>
</dbReference>
<evidence type="ECO:0000256" key="1">
    <source>
        <dbReference type="ARBA" id="ARBA00004141"/>
    </source>
</evidence>
<evidence type="ECO:0000256" key="2">
    <source>
        <dbReference type="ARBA" id="ARBA00007375"/>
    </source>
</evidence>
<dbReference type="RefSeq" id="WP_038677913.1">
    <property type="nucleotide sequence ID" value="NZ_BJMC01000008.1"/>
</dbReference>
<dbReference type="AlphaFoldDB" id="A0A0A1DHU9"/>
<dbReference type="GO" id="GO:0016787">
    <property type="term" value="F:hydrolase activity"/>
    <property type="evidence" value="ECO:0007669"/>
    <property type="project" value="TreeGrafter"/>
</dbReference>
<dbReference type="KEGG" id="psim:KR76_09560"/>
<dbReference type="EMBL" id="CP009896">
    <property type="protein sequence ID" value="AIY16941.1"/>
    <property type="molecule type" value="Genomic_DNA"/>
</dbReference>
<dbReference type="eggNOG" id="COG3714">
    <property type="taxonomic scope" value="Bacteria"/>
</dbReference>
<dbReference type="GeneID" id="96609145"/>
<dbReference type="Proteomes" id="UP000030300">
    <property type="component" value="Chromosome"/>
</dbReference>
<keyword evidence="7" id="KW-1185">Reference proteome</keyword>
<accession>A0A0A1DHU9</accession>
<dbReference type="PANTHER" id="PTHR31885:SF6">
    <property type="entry name" value="GH04784P"/>
    <property type="match status" value="1"/>
</dbReference>
<protein>
    <submittedName>
        <fullName evidence="6">Uncharacterized protein</fullName>
    </submittedName>
</protein>
<keyword evidence="3" id="KW-0812">Transmembrane</keyword>
<evidence type="ECO:0000313" key="7">
    <source>
        <dbReference type="Proteomes" id="UP000030300"/>
    </source>
</evidence>
<dbReference type="Pfam" id="PF07947">
    <property type="entry name" value="YhhN"/>
    <property type="match status" value="1"/>
</dbReference>
<dbReference type="GO" id="GO:0016020">
    <property type="term" value="C:membrane"/>
    <property type="evidence" value="ECO:0007669"/>
    <property type="project" value="UniProtKB-SubCell"/>
</dbReference>
<name>A0A0A1DHU9_NOCSI</name>
<evidence type="ECO:0000256" key="3">
    <source>
        <dbReference type="ARBA" id="ARBA00022692"/>
    </source>
</evidence>
<dbReference type="InterPro" id="IPR012506">
    <property type="entry name" value="TMEM86B-like"/>
</dbReference>
<evidence type="ECO:0000313" key="6">
    <source>
        <dbReference type="EMBL" id="AIY16941.1"/>
    </source>
</evidence>
<keyword evidence="5" id="KW-0472">Membrane</keyword>
<dbReference type="STRING" id="2045.KR76_09560"/>
<evidence type="ECO:0000256" key="4">
    <source>
        <dbReference type="ARBA" id="ARBA00022989"/>
    </source>
</evidence>
<evidence type="ECO:0000256" key="5">
    <source>
        <dbReference type="ARBA" id="ARBA00023136"/>
    </source>
</evidence>
<sequence length="231" mass="23527">MRTTTRLKLAYTALAATDTALAGSARPWAHRARWVTKPLLLPALGAALATDPRAQGSPLRASTLAAQAGGWGGDVLLLGAGERAFAAGATSFGLGHVAYLTGFRRARDRRAPLRAGRLARSFAATWAASGPVVAAAAARHDRRLGATVLGYSALLSGMAAAASHLDPALPRDARVLTAAGGALFVASDAVLGARTFLLPSAPARLESVVMATYTGAQLLLAEGAARAGRRG</sequence>
<keyword evidence="4" id="KW-1133">Transmembrane helix</keyword>
<dbReference type="HOGENOM" id="CLU_100512_0_0_11"/>
<comment type="subcellular location">
    <subcellularLocation>
        <location evidence="1">Membrane</location>
        <topology evidence="1">Multi-pass membrane protein</topology>
    </subcellularLocation>
</comment>
<organism evidence="6 7">
    <name type="scientific">Nocardioides simplex</name>
    <name type="common">Arthrobacter simplex</name>
    <dbReference type="NCBI Taxonomy" id="2045"/>
    <lineage>
        <taxon>Bacteria</taxon>
        <taxon>Bacillati</taxon>
        <taxon>Actinomycetota</taxon>
        <taxon>Actinomycetes</taxon>
        <taxon>Propionibacteriales</taxon>
        <taxon>Nocardioidaceae</taxon>
        <taxon>Pimelobacter</taxon>
    </lineage>
</organism>